<feature type="transmembrane region" description="Helical" evidence="1">
    <location>
        <begin position="136"/>
        <end position="164"/>
    </location>
</feature>
<organism evidence="3 4">
    <name type="scientific">Romboutsia weinsteinii</name>
    <dbReference type="NCBI Taxonomy" id="2020949"/>
    <lineage>
        <taxon>Bacteria</taxon>
        <taxon>Bacillati</taxon>
        <taxon>Bacillota</taxon>
        <taxon>Clostridia</taxon>
        <taxon>Peptostreptococcales</taxon>
        <taxon>Peptostreptococcaceae</taxon>
        <taxon>Romboutsia</taxon>
    </lineage>
</organism>
<keyword evidence="1" id="KW-0472">Membrane</keyword>
<name>A0A371J2R5_9FIRM</name>
<sequence length="279" mass="31573">MNNNDMNIYTNKLQSCANELVILATKFDGQSIGDEAADFYLTPCTIWEYIKAALVGSNCPMVTTPVYDVEEQEEALAPQRNQGILDDICDALEYILDNYSIGNCELRRQLIRALKLCNCLAETLRSINCIDRAKSLVGLLFCLLVQLILLIAAIIVKIIILLLVCSDNNCGSNDKVNTAFCDCLLCELKKELDQAEKLIDDLSDLAIKFIKFAKCNFSKENNNNGCNCKCNCHENKCDHEDKCNCEEDYRPYGNGCKHCGNGYRPNYDDQCNRDPRYRY</sequence>
<comment type="caution">
    <text evidence="3">The sequence shown here is derived from an EMBL/GenBank/DDBJ whole genome shotgun (WGS) entry which is preliminary data.</text>
</comment>
<feature type="domain" description="Kazal-like" evidence="2">
    <location>
        <begin position="237"/>
        <end position="259"/>
    </location>
</feature>
<keyword evidence="4" id="KW-1185">Reference proteome</keyword>
<keyword evidence="1" id="KW-0812">Transmembrane</keyword>
<accession>A0A371J2R5</accession>
<dbReference type="PROSITE" id="PS00282">
    <property type="entry name" value="KAZAL_1"/>
    <property type="match status" value="1"/>
</dbReference>
<evidence type="ECO:0000259" key="2">
    <source>
        <dbReference type="PROSITE" id="PS00282"/>
    </source>
</evidence>
<evidence type="ECO:0000256" key="1">
    <source>
        <dbReference type="SAM" id="Phobius"/>
    </source>
</evidence>
<dbReference type="RefSeq" id="WP_094367409.1">
    <property type="nucleotide sequence ID" value="NZ_NOJY02000016.1"/>
</dbReference>
<reference evidence="3 4" key="1">
    <citation type="journal article" date="2017" name="Genome Announc.">
        <title>Draft Genome Sequence of Romboutsia weinsteinii sp. nov. Strain CCRI-19649(T) Isolated from Surface Water.</title>
        <authorList>
            <person name="Maheux A.F."/>
            <person name="Boudreau D.K."/>
            <person name="Berube E."/>
            <person name="Boissinot M."/>
            <person name="Cantin P."/>
            <person name="Raymond F."/>
            <person name="Corbeil J."/>
            <person name="Omar R.F."/>
            <person name="Bergeron M.G."/>
        </authorList>
    </citation>
    <scope>NUCLEOTIDE SEQUENCE [LARGE SCALE GENOMIC DNA]</scope>
    <source>
        <strain evidence="3 4">CCRI-19649</strain>
    </source>
</reference>
<dbReference type="InterPro" id="IPR002350">
    <property type="entry name" value="Kazal_dom"/>
</dbReference>
<proteinExistence type="predicted"/>
<gene>
    <name evidence="3" type="ORF">CHL78_010745</name>
</gene>
<keyword evidence="1" id="KW-1133">Transmembrane helix</keyword>
<evidence type="ECO:0000313" key="3">
    <source>
        <dbReference type="EMBL" id="RDY27092.1"/>
    </source>
</evidence>
<dbReference type="OrthoDB" id="10015823at2"/>
<evidence type="ECO:0000313" key="4">
    <source>
        <dbReference type="Proteomes" id="UP000215694"/>
    </source>
</evidence>
<dbReference type="Proteomes" id="UP000215694">
    <property type="component" value="Unassembled WGS sequence"/>
</dbReference>
<dbReference type="AlphaFoldDB" id="A0A371J2R5"/>
<dbReference type="EMBL" id="NOJY02000016">
    <property type="protein sequence ID" value="RDY27092.1"/>
    <property type="molecule type" value="Genomic_DNA"/>
</dbReference>
<protein>
    <recommendedName>
        <fullName evidence="2">Kazal-like domain-containing protein</fullName>
    </recommendedName>
</protein>